<evidence type="ECO:0000256" key="1">
    <source>
        <dbReference type="HAMAP-Rule" id="MF_00771"/>
    </source>
</evidence>
<dbReference type="AlphaFoldDB" id="K6D9P3"/>
<dbReference type="Proteomes" id="UP000006315">
    <property type="component" value="Unassembled WGS sequence"/>
</dbReference>
<dbReference type="InterPro" id="IPR022996">
    <property type="entry name" value="UPF0310"/>
</dbReference>
<dbReference type="HAMAP" id="MF_00771">
    <property type="entry name" value="UPF0310"/>
    <property type="match status" value="1"/>
</dbReference>
<dbReference type="Gene3D" id="3.10.590.10">
    <property type="entry name" value="ph1033 like domains"/>
    <property type="match status" value="1"/>
</dbReference>
<feature type="domain" description="EVE" evidence="2">
    <location>
        <begin position="3"/>
        <end position="131"/>
    </location>
</feature>
<keyword evidence="4" id="KW-1185">Reference proteome</keyword>
<comment type="caution">
    <text evidence="3">The sequence shown here is derived from an EMBL/GenBank/DDBJ whole genome shotgun (WGS) entry which is preliminary data.</text>
</comment>
<dbReference type="InterPro" id="IPR002740">
    <property type="entry name" value="EVE_domain"/>
</dbReference>
<dbReference type="NCBIfam" id="NF002616">
    <property type="entry name" value="PRK02268.1-2"/>
    <property type="match status" value="1"/>
</dbReference>
<proteinExistence type="inferred from homology"/>
<name>K6D9P3_SCHAZ</name>
<dbReference type="RefSeq" id="WP_003331873.1">
    <property type="nucleotide sequence ID" value="NZ_AJLR01000113.1"/>
</dbReference>
<dbReference type="Pfam" id="PF01878">
    <property type="entry name" value="EVE"/>
    <property type="match status" value="1"/>
</dbReference>
<dbReference type="SUPFAM" id="SSF88697">
    <property type="entry name" value="PUA domain-like"/>
    <property type="match status" value="1"/>
</dbReference>
<sequence>MNKYWIGVASDDHVKHGVLGGFCQLCHGKSSPLKRMKKGDWIIYYSPKNSLSTKIPCQKFTAIGEILDSNIYQVEMYPGFQPFRMNVKFLKSITPVPLNLVSSLPLWQDYRSRLRFGHFEIPKELFMIISDLMNLKN</sequence>
<dbReference type="STRING" id="1131731.BAZO_12514"/>
<protein>
    <recommendedName>
        <fullName evidence="1">UPF0310 protein BAZO_12514</fullName>
    </recommendedName>
</protein>
<dbReference type="InterPro" id="IPR015947">
    <property type="entry name" value="PUA-like_sf"/>
</dbReference>
<organism evidence="3 4">
    <name type="scientific">Schinkia azotoformans LMG 9581</name>
    <dbReference type="NCBI Taxonomy" id="1131731"/>
    <lineage>
        <taxon>Bacteria</taxon>
        <taxon>Bacillati</taxon>
        <taxon>Bacillota</taxon>
        <taxon>Bacilli</taxon>
        <taxon>Bacillales</taxon>
        <taxon>Bacillaceae</taxon>
        <taxon>Calidifontibacillus/Schinkia group</taxon>
        <taxon>Schinkia</taxon>
    </lineage>
</organism>
<evidence type="ECO:0000313" key="3">
    <source>
        <dbReference type="EMBL" id="EKN64813.1"/>
    </source>
</evidence>
<reference evidence="3 4" key="1">
    <citation type="journal article" date="2012" name="Front. Microbiol.">
        <title>Redundancy and modularity in membrane-associated dissimilatory nitrate reduction in Bacillus.</title>
        <authorList>
            <person name="Heylen K."/>
            <person name="Keltjens J."/>
        </authorList>
    </citation>
    <scope>NUCLEOTIDE SEQUENCE [LARGE SCALE GENOMIC DNA]</scope>
    <source>
        <strain evidence="3 4">LMG 9581</strain>
    </source>
</reference>
<accession>K6D9P3</accession>
<comment type="similarity">
    <text evidence="1">Belongs to the UPF0310 family.</text>
</comment>
<dbReference type="CDD" id="cd21132">
    <property type="entry name" value="EVE-like"/>
    <property type="match status" value="1"/>
</dbReference>
<gene>
    <name evidence="3" type="ORF">BAZO_12514</name>
</gene>
<evidence type="ECO:0000259" key="2">
    <source>
        <dbReference type="Pfam" id="PF01878"/>
    </source>
</evidence>
<evidence type="ECO:0000313" key="4">
    <source>
        <dbReference type="Proteomes" id="UP000006315"/>
    </source>
</evidence>
<dbReference type="EMBL" id="AJLR01000113">
    <property type="protein sequence ID" value="EKN64813.1"/>
    <property type="molecule type" value="Genomic_DNA"/>
</dbReference>
<dbReference type="GeneID" id="89470782"/>